<comment type="similarity">
    <text evidence="1">Belongs to the carbohydrate kinase PfkB family.</text>
</comment>
<dbReference type="EC" id="2.7.1.-" evidence="5"/>
<keyword evidence="3 5" id="KW-0418">Kinase</keyword>
<dbReference type="InterPro" id="IPR011611">
    <property type="entry name" value="PfkB_dom"/>
</dbReference>
<gene>
    <name evidence="5" type="ORF">ABS311_01235</name>
</gene>
<dbReference type="EMBL" id="JBELOE010000059">
    <property type="protein sequence ID" value="MER2490507.1"/>
    <property type="molecule type" value="Genomic_DNA"/>
</dbReference>
<proteinExistence type="inferred from homology"/>
<dbReference type="SUPFAM" id="SSF53613">
    <property type="entry name" value="Ribokinase-like"/>
    <property type="match status" value="1"/>
</dbReference>
<dbReference type="PANTHER" id="PTHR43085:SF57">
    <property type="entry name" value="CARBOHYDRATE KINASE PFKB DOMAIN-CONTAINING PROTEIN"/>
    <property type="match status" value="1"/>
</dbReference>
<sequence>MAGILTNKPANQISISCFGEVLWDCFGEDKRLGGAPLNVCWRLNALGLNAQLISSVGQDPLGEEILSLMKQNKVDTTLVHSHATKKTSEVQVTLSKSGSASYTIFEDCAWDNIELNNTMKQQVKAADCFVFGSLVGRADVSRATLNALLKEAKFKIFDVNLRAPYYDITRVIEWMEQADFIKLNDDELYLIAKHMGSPYHSLEQNLAFIAQQTDTHFLCVTKGCHGAVLRIGEQHYYNSGYLIDVVDTVGAGDGFLGSLIYQLCVQSNPQTAIDFACAVGALIAQHKGATPTLSLQEIQLFVDPTQSPANSEQ</sequence>
<dbReference type="GO" id="GO:0016301">
    <property type="term" value="F:kinase activity"/>
    <property type="evidence" value="ECO:0007669"/>
    <property type="project" value="UniProtKB-KW"/>
</dbReference>
<keyword evidence="6" id="KW-1185">Reference proteome</keyword>
<feature type="domain" description="Carbohydrate kinase PfkB" evidence="4">
    <location>
        <begin position="24"/>
        <end position="291"/>
    </location>
</feature>
<evidence type="ECO:0000313" key="5">
    <source>
        <dbReference type="EMBL" id="MER2490507.1"/>
    </source>
</evidence>
<name>A0ABV1RCS4_9ALTE</name>
<dbReference type="Pfam" id="PF00294">
    <property type="entry name" value="PfkB"/>
    <property type="match status" value="1"/>
</dbReference>
<keyword evidence="2 5" id="KW-0808">Transferase</keyword>
<dbReference type="Proteomes" id="UP001467690">
    <property type="component" value="Unassembled WGS sequence"/>
</dbReference>
<dbReference type="RefSeq" id="WP_350400294.1">
    <property type="nucleotide sequence ID" value="NZ_JBELOE010000059.1"/>
</dbReference>
<organism evidence="5 6">
    <name type="scientific">Catenovulum sediminis</name>
    <dbReference type="NCBI Taxonomy" id="1740262"/>
    <lineage>
        <taxon>Bacteria</taxon>
        <taxon>Pseudomonadati</taxon>
        <taxon>Pseudomonadota</taxon>
        <taxon>Gammaproteobacteria</taxon>
        <taxon>Alteromonadales</taxon>
        <taxon>Alteromonadaceae</taxon>
        <taxon>Catenovulum</taxon>
    </lineage>
</organism>
<comment type="caution">
    <text evidence="5">The sequence shown here is derived from an EMBL/GenBank/DDBJ whole genome shotgun (WGS) entry which is preliminary data.</text>
</comment>
<dbReference type="PANTHER" id="PTHR43085">
    <property type="entry name" value="HEXOKINASE FAMILY MEMBER"/>
    <property type="match status" value="1"/>
</dbReference>
<evidence type="ECO:0000256" key="3">
    <source>
        <dbReference type="ARBA" id="ARBA00022777"/>
    </source>
</evidence>
<accession>A0ABV1RCS4</accession>
<evidence type="ECO:0000313" key="6">
    <source>
        <dbReference type="Proteomes" id="UP001467690"/>
    </source>
</evidence>
<reference evidence="5 6" key="1">
    <citation type="submission" date="2024-06" db="EMBL/GenBank/DDBJ databases">
        <authorList>
            <person name="Chen R.Y."/>
        </authorList>
    </citation>
    <scope>NUCLEOTIDE SEQUENCE [LARGE SCALE GENOMIC DNA]</scope>
    <source>
        <strain evidence="5 6">D2</strain>
    </source>
</reference>
<protein>
    <submittedName>
        <fullName evidence="5">Carbohydrate kinase</fullName>
        <ecNumber evidence="5">2.7.1.-</ecNumber>
    </submittedName>
</protein>
<dbReference type="InterPro" id="IPR050306">
    <property type="entry name" value="PfkB_Carbo_kinase"/>
</dbReference>
<dbReference type="InterPro" id="IPR029056">
    <property type="entry name" value="Ribokinase-like"/>
</dbReference>
<dbReference type="CDD" id="cd01167">
    <property type="entry name" value="bac_FRK"/>
    <property type="match status" value="1"/>
</dbReference>
<evidence type="ECO:0000256" key="1">
    <source>
        <dbReference type="ARBA" id="ARBA00010688"/>
    </source>
</evidence>
<dbReference type="Gene3D" id="3.40.1190.20">
    <property type="match status" value="1"/>
</dbReference>
<evidence type="ECO:0000256" key="2">
    <source>
        <dbReference type="ARBA" id="ARBA00022679"/>
    </source>
</evidence>
<evidence type="ECO:0000259" key="4">
    <source>
        <dbReference type="Pfam" id="PF00294"/>
    </source>
</evidence>